<dbReference type="Gene3D" id="3.30.10.30">
    <property type="entry name" value="DYRK"/>
    <property type="match status" value="1"/>
</dbReference>
<dbReference type="GO" id="GO:0004674">
    <property type="term" value="F:protein serine/threonine kinase activity"/>
    <property type="evidence" value="ECO:0007669"/>
    <property type="project" value="UniProtKB-KW"/>
</dbReference>
<keyword evidence="7 11" id="KW-0067">ATP-binding</keyword>
<feature type="region of interest" description="Disordered" evidence="12">
    <location>
        <begin position="738"/>
        <end position="768"/>
    </location>
</feature>
<reference evidence="14 15" key="1">
    <citation type="journal article" date="2019" name="Sci. Rep.">
        <title>Comparative genomics of chytrid fungi reveal insights into the obligate biotrophic and pathogenic lifestyle of Synchytrium endobioticum.</title>
        <authorList>
            <person name="van de Vossenberg B.T.L.H."/>
            <person name="Warris S."/>
            <person name="Nguyen H.D.T."/>
            <person name="van Gent-Pelzer M.P.E."/>
            <person name="Joly D.L."/>
            <person name="van de Geest H.C."/>
            <person name="Bonants P.J.M."/>
            <person name="Smith D.S."/>
            <person name="Levesque C.A."/>
            <person name="van der Lee T.A.J."/>
        </authorList>
    </citation>
    <scope>NUCLEOTIDE SEQUENCE [LARGE SCALE GENOMIC DNA]</scope>
    <source>
        <strain evidence="14 15">CBS 675.73</strain>
    </source>
</reference>
<feature type="compositionally biased region" description="Polar residues" evidence="12">
    <location>
        <begin position="29"/>
        <end position="61"/>
    </location>
</feature>
<evidence type="ECO:0000256" key="8">
    <source>
        <dbReference type="ARBA" id="ARBA00049003"/>
    </source>
</evidence>
<dbReference type="Pfam" id="PF00069">
    <property type="entry name" value="Pkinase"/>
    <property type="match status" value="1"/>
</dbReference>
<keyword evidence="6" id="KW-0418">Kinase</keyword>
<comment type="catalytic activity">
    <reaction evidence="8">
        <text>L-seryl-[protein] + ATP = O-phospho-L-seryl-[protein] + ADP + H(+)</text>
        <dbReference type="Rhea" id="RHEA:17989"/>
        <dbReference type="Rhea" id="RHEA-COMP:9863"/>
        <dbReference type="Rhea" id="RHEA-COMP:11604"/>
        <dbReference type="ChEBI" id="CHEBI:15378"/>
        <dbReference type="ChEBI" id="CHEBI:29999"/>
        <dbReference type="ChEBI" id="CHEBI:30616"/>
        <dbReference type="ChEBI" id="CHEBI:83421"/>
        <dbReference type="ChEBI" id="CHEBI:456216"/>
        <dbReference type="EC" id="2.7.12.1"/>
    </reaction>
</comment>
<dbReference type="PANTHER" id="PTHR24058:SF22">
    <property type="entry name" value="DUAL SPECIFICITY TYROSINE-PHOSPHORYLATION-REGULATED KINASE 4"/>
    <property type="match status" value="1"/>
</dbReference>
<dbReference type="GO" id="GO:0005856">
    <property type="term" value="C:cytoskeleton"/>
    <property type="evidence" value="ECO:0007669"/>
    <property type="project" value="TreeGrafter"/>
</dbReference>
<keyword evidence="3" id="KW-0723">Serine/threonine-protein kinase</keyword>
<protein>
    <recommendedName>
        <fullName evidence="2">dual-specificity kinase</fullName>
        <ecNumber evidence="2">2.7.12.1</ecNumber>
    </recommendedName>
</protein>
<accession>A0A507FP50</accession>
<evidence type="ECO:0000256" key="12">
    <source>
        <dbReference type="SAM" id="MobiDB-lite"/>
    </source>
</evidence>
<feature type="compositionally biased region" description="Polar residues" evidence="12">
    <location>
        <begin position="864"/>
        <end position="899"/>
    </location>
</feature>
<organism evidence="14 15">
    <name type="scientific">Chytriomyces confervae</name>
    <dbReference type="NCBI Taxonomy" id="246404"/>
    <lineage>
        <taxon>Eukaryota</taxon>
        <taxon>Fungi</taxon>
        <taxon>Fungi incertae sedis</taxon>
        <taxon>Chytridiomycota</taxon>
        <taxon>Chytridiomycota incertae sedis</taxon>
        <taxon>Chytridiomycetes</taxon>
        <taxon>Chytridiales</taxon>
        <taxon>Chytriomycetaceae</taxon>
        <taxon>Chytriomyces</taxon>
    </lineage>
</organism>
<dbReference type="GO" id="GO:0005524">
    <property type="term" value="F:ATP binding"/>
    <property type="evidence" value="ECO:0007669"/>
    <property type="project" value="UniProtKB-UniRule"/>
</dbReference>
<evidence type="ECO:0000256" key="10">
    <source>
        <dbReference type="ARBA" id="ARBA00051680"/>
    </source>
</evidence>
<dbReference type="CDD" id="cd14210">
    <property type="entry name" value="PKc_DYRK"/>
    <property type="match status" value="1"/>
</dbReference>
<keyword evidence="5 11" id="KW-0547">Nucleotide-binding</keyword>
<feature type="binding site" evidence="11">
    <location>
        <position position="300"/>
    </location>
    <ligand>
        <name>ATP</name>
        <dbReference type="ChEBI" id="CHEBI:30616"/>
    </ligand>
</feature>
<evidence type="ECO:0000256" key="1">
    <source>
        <dbReference type="ARBA" id="ARBA00008867"/>
    </source>
</evidence>
<dbReference type="PROSITE" id="PS50011">
    <property type="entry name" value="PROTEIN_KINASE_DOM"/>
    <property type="match status" value="1"/>
</dbReference>
<feature type="compositionally biased region" description="Polar residues" evidence="12">
    <location>
        <begin position="141"/>
        <end position="163"/>
    </location>
</feature>
<gene>
    <name evidence="14" type="ORF">CcCBS67573_g01499</name>
</gene>
<evidence type="ECO:0000313" key="15">
    <source>
        <dbReference type="Proteomes" id="UP000320333"/>
    </source>
</evidence>
<evidence type="ECO:0000256" key="11">
    <source>
        <dbReference type="PROSITE-ProRule" id="PRU10141"/>
    </source>
</evidence>
<dbReference type="InterPro" id="IPR050494">
    <property type="entry name" value="Ser_Thr_dual-spec_kinase"/>
</dbReference>
<evidence type="ECO:0000256" key="6">
    <source>
        <dbReference type="ARBA" id="ARBA00022777"/>
    </source>
</evidence>
<dbReference type="GO" id="GO:0005737">
    <property type="term" value="C:cytoplasm"/>
    <property type="evidence" value="ECO:0007669"/>
    <property type="project" value="TreeGrafter"/>
</dbReference>
<proteinExistence type="inferred from homology"/>
<keyword evidence="4" id="KW-0808">Transferase</keyword>
<sequence length="994" mass="107337">MSHVRRSLQTESQLEAHAVDADEPDGTGQIDSVASSGPEQRTQDTADTLNSTHSQSLSHPVQLTPALRSDPSSASMRNQQQRHYKHQHPPALHSRSFTVSSTTNLATPAPNMFLNQQNQLHLNSSSRVGMTSAHSPVYSPSPRQNALHSPSITPSPLQNQVSSPDIPADQVVPPVQQTQTSLKLPLSPETTIQYYRELLTPFELHEIYQYPHIYFAGAMGIDKVGSRMRRTGSIGTPNVGKEDLQNVYNYGYDDSKGDYYITPHDHVGYRYELISILGKGSFGQVAKCFDHRTKTIVALKVIKNKKRFEKQGVVEVKVLDRLRKEDKSKTHHLVHMLDSFYFRGHLCITFELLGNSLYDWVKAGGFRGVHVGVLQSLTVQLLKCLSLLHRIKAVHCDLKPENILFCDTNVTNPQMCDLVPSSSSGLPRSYVDPDFDSQSPRYTVKVIDFGSSCYEHERIYTYVQSRFYRSPEVLLGIDYTSAIDMWSLGCILAELHTGYPLFPGENEQEQLSCIMELKGIPPPHIVAQGTRRKYHFEQSTGNPRPVTNSKGKKRRPGTRSLSAAVRSTDAVFLDFLDKCLEWDPERRLTPEQALGHAWLAGHAPLSSPASVDSLKGGAGSTVGVSFSMKNSQSSSSSAVGGGTSAALRSSMVSPSNVKQFFGELIAGAKGRRRELSLSNGSTVGVGSGGGVGMGKRSGTVGPLSKSASIEVVDGTGPPPPADTNTWRSSFAHWRKMGSASGPAGGVRLSAPPLQQQTDGADAGEETQSSVGVKKTLALSHIPSEERLISQGVFGVGNHEEAPLPAIPQSQAGDEQLTEIGRSKIYRSPTVGPASLSKATAAQYVAPQKVKPRRLSMFQFDKSRASQNAGHASQANLKRTPLSLSAQQSPSVTIPSQQSVTSRASTLEGSSFAAAPAVKVSFENVSIDSLAVRSSGSSSVGVSQKFGEKEAGTGSARAVTFAPIATAGVDLSVSKSMSFSKLGGMVRSMSQRKAK</sequence>
<feature type="region of interest" description="Disordered" evidence="12">
    <location>
        <begin position="532"/>
        <end position="561"/>
    </location>
</feature>
<feature type="region of interest" description="Disordered" evidence="12">
    <location>
        <begin position="861"/>
        <end position="899"/>
    </location>
</feature>
<dbReference type="Proteomes" id="UP000320333">
    <property type="component" value="Unassembled WGS sequence"/>
</dbReference>
<keyword evidence="15" id="KW-1185">Reference proteome</keyword>
<evidence type="ECO:0000256" key="2">
    <source>
        <dbReference type="ARBA" id="ARBA00013203"/>
    </source>
</evidence>
<dbReference type="EMBL" id="QEAP01000025">
    <property type="protein sequence ID" value="TPX77238.1"/>
    <property type="molecule type" value="Genomic_DNA"/>
</dbReference>
<evidence type="ECO:0000256" key="4">
    <source>
        <dbReference type="ARBA" id="ARBA00022679"/>
    </source>
</evidence>
<evidence type="ECO:0000256" key="9">
    <source>
        <dbReference type="ARBA" id="ARBA00049308"/>
    </source>
</evidence>
<evidence type="ECO:0000256" key="7">
    <source>
        <dbReference type="ARBA" id="ARBA00022840"/>
    </source>
</evidence>
<dbReference type="PROSITE" id="PS00107">
    <property type="entry name" value="PROTEIN_KINASE_ATP"/>
    <property type="match status" value="1"/>
</dbReference>
<dbReference type="InterPro" id="IPR017441">
    <property type="entry name" value="Protein_kinase_ATP_BS"/>
</dbReference>
<feature type="compositionally biased region" description="Polar residues" evidence="12">
    <location>
        <begin position="70"/>
        <end position="79"/>
    </location>
</feature>
<dbReference type="EC" id="2.7.12.1" evidence="2"/>
<feature type="compositionally biased region" description="Polar residues" evidence="12">
    <location>
        <begin position="125"/>
        <end position="134"/>
    </location>
</feature>
<dbReference type="SMART" id="SM00220">
    <property type="entry name" value="S_TKc"/>
    <property type="match status" value="1"/>
</dbReference>
<dbReference type="STRING" id="246404.A0A507FP50"/>
<feature type="region of interest" description="Disordered" evidence="12">
    <location>
        <begin position="125"/>
        <end position="163"/>
    </location>
</feature>
<dbReference type="OrthoDB" id="9332038at2759"/>
<dbReference type="SUPFAM" id="SSF56112">
    <property type="entry name" value="Protein kinase-like (PK-like)"/>
    <property type="match status" value="1"/>
</dbReference>
<evidence type="ECO:0000313" key="14">
    <source>
        <dbReference type="EMBL" id="TPX77238.1"/>
    </source>
</evidence>
<feature type="compositionally biased region" description="Polar residues" evidence="12">
    <location>
        <begin position="537"/>
        <end position="549"/>
    </location>
</feature>
<dbReference type="Gene3D" id="1.10.510.10">
    <property type="entry name" value="Transferase(Phosphotransferase) domain 1"/>
    <property type="match status" value="1"/>
</dbReference>
<dbReference type="AlphaFoldDB" id="A0A507FP50"/>
<evidence type="ECO:0000256" key="5">
    <source>
        <dbReference type="ARBA" id="ARBA00022741"/>
    </source>
</evidence>
<dbReference type="GO" id="GO:0004712">
    <property type="term" value="F:protein serine/threonine/tyrosine kinase activity"/>
    <property type="evidence" value="ECO:0007669"/>
    <property type="project" value="UniProtKB-EC"/>
</dbReference>
<comment type="similarity">
    <text evidence="1">Belongs to the protein kinase superfamily. CMGC Ser/Thr protein kinase family. MNB/DYRK subfamily.</text>
</comment>
<feature type="domain" description="Protein kinase" evidence="13">
    <location>
        <begin position="271"/>
        <end position="599"/>
    </location>
</feature>
<comment type="catalytic activity">
    <reaction evidence="10">
        <text>L-tyrosyl-[protein] + ATP = O-phospho-L-tyrosyl-[protein] + ADP + H(+)</text>
        <dbReference type="Rhea" id="RHEA:10596"/>
        <dbReference type="Rhea" id="RHEA-COMP:10136"/>
        <dbReference type="Rhea" id="RHEA-COMP:20101"/>
        <dbReference type="ChEBI" id="CHEBI:15378"/>
        <dbReference type="ChEBI" id="CHEBI:30616"/>
        <dbReference type="ChEBI" id="CHEBI:46858"/>
        <dbReference type="ChEBI" id="CHEBI:61978"/>
        <dbReference type="ChEBI" id="CHEBI:456216"/>
        <dbReference type="EC" id="2.7.12.1"/>
    </reaction>
</comment>
<dbReference type="InterPro" id="IPR011009">
    <property type="entry name" value="Kinase-like_dom_sf"/>
</dbReference>
<evidence type="ECO:0000259" key="13">
    <source>
        <dbReference type="PROSITE" id="PS50011"/>
    </source>
</evidence>
<dbReference type="PANTHER" id="PTHR24058">
    <property type="entry name" value="DUAL SPECIFICITY PROTEIN KINASE"/>
    <property type="match status" value="1"/>
</dbReference>
<feature type="region of interest" description="Disordered" evidence="12">
    <location>
        <begin position="1"/>
        <end position="94"/>
    </location>
</feature>
<comment type="caution">
    <text evidence="14">The sequence shown here is derived from an EMBL/GenBank/DDBJ whole genome shotgun (WGS) entry which is preliminary data.</text>
</comment>
<dbReference type="InterPro" id="IPR000719">
    <property type="entry name" value="Prot_kinase_dom"/>
</dbReference>
<dbReference type="InterPro" id="IPR042521">
    <property type="entry name" value="DYRK"/>
</dbReference>
<dbReference type="Gene3D" id="3.30.200.20">
    <property type="entry name" value="Phosphorylase Kinase, domain 1"/>
    <property type="match status" value="1"/>
</dbReference>
<evidence type="ECO:0000256" key="3">
    <source>
        <dbReference type="ARBA" id="ARBA00022527"/>
    </source>
</evidence>
<name>A0A507FP50_9FUNG</name>
<comment type="catalytic activity">
    <reaction evidence="9">
        <text>L-threonyl-[protein] + ATP = O-phospho-L-threonyl-[protein] + ADP + H(+)</text>
        <dbReference type="Rhea" id="RHEA:46608"/>
        <dbReference type="Rhea" id="RHEA-COMP:11060"/>
        <dbReference type="Rhea" id="RHEA-COMP:11605"/>
        <dbReference type="ChEBI" id="CHEBI:15378"/>
        <dbReference type="ChEBI" id="CHEBI:30013"/>
        <dbReference type="ChEBI" id="CHEBI:30616"/>
        <dbReference type="ChEBI" id="CHEBI:61977"/>
        <dbReference type="ChEBI" id="CHEBI:456216"/>
        <dbReference type="EC" id="2.7.12.1"/>
    </reaction>
</comment>